<accession>A0ACC2V580</accession>
<proteinExistence type="predicted"/>
<keyword evidence="2" id="KW-1185">Reference proteome</keyword>
<organism evidence="1 2">
    <name type="scientific">Naganishia friedmannii</name>
    <dbReference type="NCBI Taxonomy" id="89922"/>
    <lineage>
        <taxon>Eukaryota</taxon>
        <taxon>Fungi</taxon>
        <taxon>Dikarya</taxon>
        <taxon>Basidiomycota</taxon>
        <taxon>Agaricomycotina</taxon>
        <taxon>Tremellomycetes</taxon>
        <taxon>Filobasidiales</taxon>
        <taxon>Filobasidiaceae</taxon>
        <taxon>Naganishia</taxon>
    </lineage>
</organism>
<reference evidence="1" key="1">
    <citation type="submission" date="2023-04" db="EMBL/GenBank/DDBJ databases">
        <title>Draft Genome sequencing of Naganishia species isolated from polar environments using Oxford Nanopore Technology.</title>
        <authorList>
            <person name="Leo P."/>
            <person name="Venkateswaran K."/>
        </authorList>
    </citation>
    <scope>NUCLEOTIDE SEQUENCE</scope>
    <source>
        <strain evidence="1">MNA-CCFEE 5423</strain>
    </source>
</reference>
<dbReference type="Proteomes" id="UP001227268">
    <property type="component" value="Unassembled WGS sequence"/>
</dbReference>
<evidence type="ECO:0000313" key="1">
    <source>
        <dbReference type="EMBL" id="KAJ9094258.1"/>
    </source>
</evidence>
<sequence length="641" mass="69550">MSHLHEQPHMHELPISVASPLQEAAHGGPLHTGNGIGQAALPGFRSEHSHGHSSQSQEKDYEKHAYPATDDVEAAPSTELGEGEDLYEDDEPSKYSEKWNAFRASKTFTIIRDFALIALLLGIWIPSIVREKTRHYWIITSIIAWFFILVILFHKSKYIPKKPFSNAISAAWGMTIARPWNMLPYVGKLGVGWGAVAVLFLGSTFGIKATDASPYKWRVVSLVGMAFMYAVCWIMSSKRRAVRAQPIILGLCMQMIFGLLVFKTGAGLAVITWLALAASDLLESGIQGGAQFFWRDFIENGYFFTNTLSAIIFFVAFATLLSYIGALTWFVQKFAWFFSKTFGISGAEAVVAAASPFIGQGENCVLVRPYVKHMTDSEIHQALTSGFATIAGSVFIAYVSLGIPPKDLLTSSLMSIPASIALSKTMMPETKKPVTMGKAAVFEHDEATDGPKPYNALHAFSEGAWFGLRVAGLIFCNVLCIVSALYAVNGVLAWVGQFWGIARSGADSLSIQLIGGYILYPFTFLLGVPPKDILPVAKIIAVKIAANEASPSPHVYALFVAFDQISTNAKADPLWVSERAQLICRYAVCGFGNLASAGINIGILVAMAPNKADRIIRLTPRALFTGILATLSTACVAGLLG</sequence>
<protein>
    <submittedName>
        <fullName evidence="1">Uncharacterized protein</fullName>
    </submittedName>
</protein>
<comment type="caution">
    <text evidence="1">The sequence shown here is derived from an EMBL/GenBank/DDBJ whole genome shotgun (WGS) entry which is preliminary data.</text>
</comment>
<evidence type="ECO:0000313" key="2">
    <source>
        <dbReference type="Proteomes" id="UP001227268"/>
    </source>
</evidence>
<gene>
    <name evidence="1" type="ORF">QFC21_006084</name>
</gene>
<name>A0ACC2V580_9TREE</name>
<dbReference type="EMBL" id="JASBWT010000026">
    <property type="protein sequence ID" value="KAJ9094258.1"/>
    <property type="molecule type" value="Genomic_DNA"/>
</dbReference>